<evidence type="ECO:0000313" key="1">
    <source>
        <dbReference type="EMBL" id="KAF2703746.1"/>
    </source>
</evidence>
<proteinExistence type="predicted"/>
<gene>
    <name evidence="1" type="ORF">K504DRAFT_170837</name>
</gene>
<reference evidence="1" key="1">
    <citation type="journal article" date="2020" name="Stud. Mycol.">
        <title>101 Dothideomycetes genomes: a test case for predicting lifestyles and emergence of pathogens.</title>
        <authorList>
            <person name="Haridas S."/>
            <person name="Albert R."/>
            <person name="Binder M."/>
            <person name="Bloem J."/>
            <person name="Labutti K."/>
            <person name="Salamov A."/>
            <person name="Andreopoulos B."/>
            <person name="Baker S."/>
            <person name="Barry K."/>
            <person name="Bills G."/>
            <person name="Bluhm B."/>
            <person name="Cannon C."/>
            <person name="Castanera R."/>
            <person name="Culley D."/>
            <person name="Daum C."/>
            <person name="Ezra D."/>
            <person name="Gonzalez J."/>
            <person name="Henrissat B."/>
            <person name="Kuo A."/>
            <person name="Liang C."/>
            <person name="Lipzen A."/>
            <person name="Lutzoni F."/>
            <person name="Magnuson J."/>
            <person name="Mondo S."/>
            <person name="Nolan M."/>
            <person name="Ohm R."/>
            <person name="Pangilinan J."/>
            <person name="Park H.-J."/>
            <person name="Ramirez L."/>
            <person name="Alfaro M."/>
            <person name="Sun H."/>
            <person name="Tritt A."/>
            <person name="Yoshinaga Y."/>
            <person name="Zwiers L.-H."/>
            <person name="Turgeon B."/>
            <person name="Goodwin S."/>
            <person name="Spatafora J."/>
            <person name="Crous P."/>
            <person name="Grigoriev I."/>
        </authorList>
    </citation>
    <scope>NUCLEOTIDE SEQUENCE</scope>
    <source>
        <strain evidence="1">CBS 279.74</strain>
    </source>
</reference>
<name>A0A6G1JT16_9PLEO</name>
<organism evidence="1 2">
    <name type="scientific">Pleomassaria siparia CBS 279.74</name>
    <dbReference type="NCBI Taxonomy" id="1314801"/>
    <lineage>
        <taxon>Eukaryota</taxon>
        <taxon>Fungi</taxon>
        <taxon>Dikarya</taxon>
        <taxon>Ascomycota</taxon>
        <taxon>Pezizomycotina</taxon>
        <taxon>Dothideomycetes</taxon>
        <taxon>Pleosporomycetidae</taxon>
        <taxon>Pleosporales</taxon>
        <taxon>Pleomassariaceae</taxon>
        <taxon>Pleomassaria</taxon>
    </lineage>
</organism>
<sequence>MQGHALQTFSSTRQSASPHQFLFFQSDKEESIAVHNISGTGYLEQCNSHRSHIKPPRHGPGITTHLVTICAHVLYITNNTSRELPHATLEEAQNATSDHASDTQTMSRTLLCIISVLKMPCAAGRCRSDFVSLSHRLEPRVWKTRYRIDLTCISALKHGGLLHQ</sequence>
<dbReference type="Proteomes" id="UP000799428">
    <property type="component" value="Unassembled WGS sequence"/>
</dbReference>
<keyword evidence="2" id="KW-1185">Reference proteome</keyword>
<dbReference type="EMBL" id="MU005785">
    <property type="protein sequence ID" value="KAF2703746.1"/>
    <property type="molecule type" value="Genomic_DNA"/>
</dbReference>
<accession>A0A6G1JT16</accession>
<dbReference type="AlphaFoldDB" id="A0A6G1JT16"/>
<protein>
    <submittedName>
        <fullName evidence="1">Uncharacterized protein</fullName>
    </submittedName>
</protein>
<evidence type="ECO:0000313" key="2">
    <source>
        <dbReference type="Proteomes" id="UP000799428"/>
    </source>
</evidence>